<keyword evidence="7" id="KW-0868">Chloride</keyword>
<keyword evidence="2" id="KW-0813">Transport</keyword>
<evidence type="ECO:0000256" key="7">
    <source>
        <dbReference type="ARBA" id="ARBA00023214"/>
    </source>
</evidence>
<evidence type="ECO:0000256" key="3">
    <source>
        <dbReference type="ARBA" id="ARBA00022692"/>
    </source>
</evidence>
<comment type="caution">
    <text evidence="9">The sequence shown here is derived from an EMBL/GenBank/DDBJ whole genome shotgun (WGS) entry which is preliminary data.</text>
</comment>
<accession>A0A7Z7FHF0</accession>
<sequence>MRTPWLEIEALQRAFALSVLRGSNNGRERIMDNTETGEPSHGLVMLAASSLLAGTACGLLGTLFRFSLESADRVRNVFIGWAHTEHLVGFIGVLLATSAATAFAANLVKRRAPHAIGSGIPHVEAVVSGDLPPAPLALVPVKFVGGVLAIGAGLALGREGPTVQMASTIANWIGTLLRRNADDCRILIAAGAGAGLATAFNAPIAGAVFVLEELLRRFDMRTTVAALGASAGAIAVARLMHGDAPDFQFGVPPHPGFGTVPAYLLLGAVTGLLGAAYCRAILWALAIADWLSHWPVYVRGALIGAAAGVLAWCAPDLAGGGDPLTQRALLGAGELSGVAVAFVIRFGFGAVSYAAGTPGGLFAPMLVLGAQAGLIFGRIGFLWFPDFADPGAFAAVGMTAFFAAVVRAPVTGIVLVTEMTGGFTLLLPMLTACFTAMVVPIMLHCPPIYDSLGERLPHKASQVVRPAR</sequence>
<dbReference type="InterPro" id="IPR001807">
    <property type="entry name" value="ClC"/>
</dbReference>
<reference evidence="9" key="1">
    <citation type="submission" date="2016-10" db="EMBL/GenBank/DDBJ databases">
        <authorList>
            <person name="Varghese N."/>
            <person name="Submissions S."/>
        </authorList>
    </citation>
    <scope>NUCLEOTIDE SEQUENCE [LARGE SCALE GENOMIC DNA]</scope>
    <source>
        <strain evidence="9">YR281</strain>
    </source>
</reference>
<dbReference type="GO" id="GO:0005886">
    <property type="term" value="C:plasma membrane"/>
    <property type="evidence" value="ECO:0007669"/>
    <property type="project" value="TreeGrafter"/>
</dbReference>
<feature type="transmembrane region" description="Helical" evidence="8">
    <location>
        <begin position="87"/>
        <end position="108"/>
    </location>
</feature>
<dbReference type="SUPFAM" id="SSF81340">
    <property type="entry name" value="Clc chloride channel"/>
    <property type="match status" value="1"/>
</dbReference>
<feature type="transmembrane region" description="Helical" evidence="8">
    <location>
        <begin position="223"/>
        <end position="241"/>
    </location>
</feature>
<evidence type="ECO:0000313" key="9">
    <source>
        <dbReference type="EMBL" id="SDH33429.1"/>
    </source>
</evidence>
<keyword evidence="6 8" id="KW-0472">Membrane</keyword>
<evidence type="ECO:0000256" key="2">
    <source>
        <dbReference type="ARBA" id="ARBA00022448"/>
    </source>
</evidence>
<proteinExistence type="predicted"/>
<dbReference type="GO" id="GO:0005247">
    <property type="term" value="F:voltage-gated chloride channel activity"/>
    <property type="evidence" value="ECO:0007669"/>
    <property type="project" value="TreeGrafter"/>
</dbReference>
<keyword evidence="3 8" id="KW-0812">Transmembrane</keyword>
<evidence type="ECO:0000256" key="1">
    <source>
        <dbReference type="ARBA" id="ARBA00004141"/>
    </source>
</evidence>
<dbReference type="Pfam" id="PF00654">
    <property type="entry name" value="Voltage_CLC"/>
    <property type="match status" value="1"/>
</dbReference>
<feature type="transmembrane region" description="Helical" evidence="8">
    <location>
        <begin position="43"/>
        <end position="66"/>
    </location>
</feature>
<gene>
    <name evidence="9" type="ORF">SAMN04487926_1047</name>
</gene>
<dbReference type="Proteomes" id="UP000198900">
    <property type="component" value="Unassembled WGS sequence"/>
</dbReference>
<feature type="transmembrane region" description="Helical" evidence="8">
    <location>
        <begin position="294"/>
        <end position="314"/>
    </location>
</feature>
<dbReference type="PRINTS" id="PR00762">
    <property type="entry name" value="CLCHANNEL"/>
</dbReference>
<dbReference type="Gene3D" id="1.10.3080.10">
    <property type="entry name" value="Clc chloride channel"/>
    <property type="match status" value="1"/>
</dbReference>
<organism evidence="9 10">
    <name type="scientific">Paraburkholderia steynii</name>
    <dbReference type="NCBI Taxonomy" id="1245441"/>
    <lineage>
        <taxon>Bacteria</taxon>
        <taxon>Pseudomonadati</taxon>
        <taxon>Pseudomonadota</taxon>
        <taxon>Betaproteobacteria</taxon>
        <taxon>Burkholderiales</taxon>
        <taxon>Burkholderiaceae</taxon>
        <taxon>Paraburkholderia</taxon>
    </lineage>
</organism>
<evidence type="ECO:0000256" key="5">
    <source>
        <dbReference type="ARBA" id="ARBA00023065"/>
    </source>
</evidence>
<comment type="subcellular location">
    <subcellularLocation>
        <location evidence="1">Membrane</location>
        <topology evidence="1">Multi-pass membrane protein</topology>
    </subcellularLocation>
</comment>
<evidence type="ECO:0000256" key="4">
    <source>
        <dbReference type="ARBA" id="ARBA00022989"/>
    </source>
</evidence>
<keyword evidence="10" id="KW-1185">Reference proteome</keyword>
<feature type="transmembrane region" description="Helical" evidence="8">
    <location>
        <begin position="422"/>
        <end position="443"/>
    </location>
</feature>
<evidence type="ECO:0000256" key="8">
    <source>
        <dbReference type="SAM" id="Phobius"/>
    </source>
</evidence>
<dbReference type="CDD" id="cd01031">
    <property type="entry name" value="EriC"/>
    <property type="match status" value="1"/>
</dbReference>
<feature type="transmembrane region" description="Helical" evidence="8">
    <location>
        <begin position="391"/>
        <end position="416"/>
    </location>
</feature>
<dbReference type="PANTHER" id="PTHR45711">
    <property type="entry name" value="CHLORIDE CHANNEL PROTEIN"/>
    <property type="match status" value="1"/>
</dbReference>
<name>A0A7Z7FHF0_9BURK</name>
<feature type="transmembrane region" description="Helical" evidence="8">
    <location>
        <begin position="186"/>
        <end position="211"/>
    </location>
</feature>
<evidence type="ECO:0000256" key="6">
    <source>
        <dbReference type="ARBA" id="ARBA00023136"/>
    </source>
</evidence>
<dbReference type="EMBL" id="FNDI01000004">
    <property type="protein sequence ID" value="SDH33429.1"/>
    <property type="molecule type" value="Genomic_DNA"/>
</dbReference>
<feature type="transmembrane region" description="Helical" evidence="8">
    <location>
        <begin position="335"/>
        <end position="355"/>
    </location>
</feature>
<dbReference type="InterPro" id="IPR014743">
    <property type="entry name" value="Cl-channel_core"/>
</dbReference>
<feature type="transmembrane region" description="Helical" evidence="8">
    <location>
        <begin position="262"/>
        <end position="288"/>
    </location>
</feature>
<dbReference type="AlphaFoldDB" id="A0A7Z7FHF0"/>
<dbReference type="PANTHER" id="PTHR45711:SF6">
    <property type="entry name" value="CHLORIDE CHANNEL PROTEIN"/>
    <property type="match status" value="1"/>
</dbReference>
<protein>
    <submittedName>
        <fullName evidence="9">Chloride channel protein, CIC family</fullName>
    </submittedName>
</protein>
<feature type="transmembrane region" description="Helical" evidence="8">
    <location>
        <begin position="361"/>
        <end position="384"/>
    </location>
</feature>
<keyword evidence="4 8" id="KW-1133">Transmembrane helix</keyword>
<keyword evidence="5" id="KW-0406">Ion transport</keyword>
<evidence type="ECO:0000313" key="10">
    <source>
        <dbReference type="Proteomes" id="UP000198900"/>
    </source>
</evidence>